<dbReference type="Gene3D" id="1.20.1050.10">
    <property type="match status" value="1"/>
</dbReference>
<evidence type="ECO:0000259" key="2">
    <source>
        <dbReference type="Pfam" id="PF13417"/>
    </source>
</evidence>
<dbReference type="SUPFAM" id="SSF52833">
    <property type="entry name" value="Thioredoxin-like"/>
    <property type="match status" value="1"/>
</dbReference>
<dbReference type="KEGG" id="ccp:CHC_T00008766001"/>
<evidence type="ECO:0000313" key="4">
    <source>
        <dbReference type="EMBL" id="CDF33989.1"/>
    </source>
</evidence>
<dbReference type="Pfam" id="PF14497">
    <property type="entry name" value="GST_C_3"/>
    <property type="match status" value="1"/>
</dbReference>
<dbReference type="Gramene" id="CDF33989">
    <property type="protein sequence ID" value="CDF33989"/>
    <property type="gene ID" value="CHC_T00008766001"/>
</dbReference>
<proteinExistence type="inferred from homology"/>
<evidence type="ECO:0000313" key="5">
    <source>
        <dbReference type="Proteomes" id="UP000012073"/>
    </source>
</evidence>
<feature type="domain" description="Glutathione S-transferase C-terminal" evidence="3">
    <location>
        <begin position="139"/>
        <end position="222"/>
    </location>
</feature>
<feature type="domain" description="GST N-terminal" evidence="2">
    <location>
        <begin position="45"/>
        <end position="86"/>
    </location>
</feature>
<dbReference type="Proteomes" id="UP000012073">
    <property type="component" value="Unassembled WGS sequence"/>
</dbReference>
<dbReference type="PANTHER" id="PTHR44051">
    <property type="entry name" value="GLUTATHIONE S-TRANSFERASE-RELATED"/>
    <property type="match status" value="1"/>
</dbReference>
<dbReference type="Gene3D" id="3.40.30.10">
    <property type="entry name" value="Glutaredoxin"/>
    <property type="match status" value="1"/>
</dbReference>
<dbReference type="STRING" id="2769.R7Q7K7"/>
<keyword evidence="5" id="KW-1185">Reference proteome</keyword>
<keyword evidence="4" id="KW-0808">Transferase</keyword>
<dbReference type="SUPFAM" id="SSF47616">
    <property type="entry name" value="GST C-terminal domain-like"/>
    <property type="match status" value="1"/>
</dbReference>
<dbReference type="Pfam" id="PF13417">
    <property type="entry name" value="GST_N_3"/>
    <property type="match status" value="1"/>
</dbReference>
<dbReference type="InterPro" id="IPR004046">
    <property type="entry name" value="GST_C"/>
</dbReference>
<dbReference type="AlphaFoldDB" id="R7Q7K7"/>
<dbReference type="PANTHER" id="PTHR44051:SF8">
    <property type="entry name" value="GLUTATHIONE S-TRANSFERASE GSTA"/>
    <property type="match status" value="1"/>
</dbReference>
<dbReference type="InterPro" id="IPR036282">
    <property type="entry name" value="Glutathione-S-Trfase_C_sf"/>
</dbReference>
<dbReference type="GO" id="GO:0016740">
    <property type="term" value="F:transferase activity"/>
    <property type="evidence" value="ECO:0007669"/>
    <property type="project" value="UniProtKB-KW"/>
</dbReference>
<dbReference type="InterPro" id="IPR036249">
    <property type="entry name" value="Thioredoxin-like_sf"/>
</dbReference>
<dbReference type="EMBL" id="HG001665">
    <property type="protein sequence ID" value="CDF33989.1"/>
    <property type="molecule type" value="Genomic_DNA"/>
</dbReference>
<dbReference type="OrthoDB" id="2309723at2759"/>
<dbReference type="GeneID" id="17321533"/>
<reference evidence="5" key="1">
    <citation type="journal article" date="2013" name="Proc. Natl. Acad. Sci. U.S.A.">
        <title>Genome structure and metabolic features in the red seaweed Chondrus crispus shed light on evolution of the Archaeplastida.</title>
        <authorList>
            <person name="Collen J."/>
            <person name="Porcel B."/>
            <person name="Carre W."/>
            <person name="Ball S.G."/>
            <person name="Chaparro C."/>
            <person name="Tonon T."/>
            <person name="Barbeyron T."/>
            <person name="Michel G."/>
            <person name="Noel B."/>
            <person name="Valentin K."/>
            <person name="Elias M."/>
            <person name="Artiguenave F."/>
            <person name="Arun A."/>
            <person name="Aury J.M."/>
            <person name="Barbosa-Neto J.F."/>
            <person name="Bothwell J.H."/>
            <person name="Bouget F.Y."/>
            <person name="Brillet L."/>
            <person name="Cabello-Hurtado F."/>
            <person name="Capella-Gutierrez S."/>
            <person name="Charrier B."/>
            <person name="Cladiere L."/>
            <person name="Cock J.M."/>
            <person name="Coelho S.M."/>
            <person name="Colleoni C."/>
            <person name="Czjzek M."/>
            <person name="Da Silva C."/>
            <person name="Delage L."/>
            <person name="Denoeud F."/>
            <person name="Deschamps P."/>
            <person name="Dittami S.M."/>
            <person name="Gabaldon T."/>
            <person name="Gachon C.M."/>
            <person name="Groisillier A."/>
            <person name="Herve C."/>
            <person name="Jabbari K."/>
            <person name="Katinka M."/>
            <person name="Kloareg B."/>
            <person name="Kowalczyk N."/>
            <person name="Labadie K."/>
            <person name="Leblanc C."/>
            <person name="Lopez P.J."/>
            <person name="McLachlan D.H."/>
            <person name="Meslet-Cladiere L."/>
            <person name="Moustafa A."/>
            <person name="Nehr Z."/>
            <person name="Nyvall Collen P."/>
            <person name="Panaud O."/>
            <person name="Partensky F."/>
            <person name="Poulain J."/>
            <person name="Rensing S.A."/>
            <person name="Rousvoal S."/>
            <person name="Samson G."/>
            <person name="Symeonidi A."/>
            <person name="Weissenbach J."/>
            <person name="Zambounis A."/>
            <person name="Wincker P."/>
            <person name="Boyen C."/>
        </authorList>
    </citation>
    <scope>NUCLEOTIDE SEQUENCE [LARGE SCALE GENOMIC DNA]</scope>
    <source>
        <strain evidence="5">cv. Stackhouse</strain>
    </source>
</reference>
<dbReference type="InterPro" id="IPR004045">
    <property type="entry name" value="Glutathione_S-Trfase_N"/>
</dbReference>
<name>R7Q7K7_CHOCR</name>
<dbReference type="PhylomeDB" id="R7Q7K7"/>
<accession>R7Q7K7</accession>
<sequence>MAPPFLPTLYHVPWFCSSIAAQLVAELSIPPTALSVVTLTIVELRTGPEILAVSPRRVVPALALPDGTCITEVGAIVMYILETFDREGTLHPKVGPERARFLQALFYVVSECYKAAFAVFLMCFSVTPKLVRLDREERDAERWKEVTGKFKTVVIDHIVREIGDAGRKYYLGEKLSAADFMFGYILMWVDSCDEGLLDHPVVQEYYGRLKARPMHISLYLES</sequence>
<comment type="similarity">
    <text evidence="1">Belongs to the GST superfamily.</text>
</comment>
<dbReference type="OMA" id="NEESHYN"/>
<organism evidence="4 5">
    <name type="scientific">Chondrus crispus</name>
    <name type="common">Carrageen Irish moss</name>
    <name type="synonym">Polymorpha crispa</name>
    <dbReference type="NCBI Taxonomy" id="2769"/>
    <lineage>
        <taxon>Eukaryota</taxon>
        <taxon>Rhodophyta</taxon>
        <taxon>Florideophyceae</taxon>
        <taxon>Rhodymeniophycidae</taxon>
        <taxon>Gigartinales</taxon>
        <taxon>Gigartinaceae</taxon>
        <taxon>Chondrus</taxon>
    </lineage>
</organism>
<dbReference type="RefSeq" id="XP_005713808.1">
    <property type="nucleotide sequence ID" value="XM_005713751.1"/>
</dbReference>
<dbReference type="SFLD" id="SFLDS00019">
    <property type="entry name" value="Glutathione_Transferase_(cytos"/>
    <property type="match status" value="1"/>
</dbReference>
<protein>
    <submittedName>
        <fullName evidence="4">Glutathione S-transferase</fullName>
    </submittedName>
</protein>
<gene>
    <name evidence="4" type="ORF">CHC_T00008766001</name>
</gene>
<dbReference type="InterPro" id="IPR040079">
    <property type="entry name" value="Glutathione_S-Trfase"/>
</dbReference>
<evidence type="ECO:0000259" key="3">
    <source>
        <dbReference type="Pfam" id="PF14497"/>
    </source>
</evidence>
<evidence type="ECO:0000256" key="1">
    <source>
        <dbReference type="ARBA" id="ARBA00007409"/>
    </source>
</evidence>